<comment type="caution">
    <text evidence="1">The sequence shown here is derived from an EMBL/GenBank/DDBJ whole genome shotgun (WGS) entry which is preliminary data.</text>
</comment>
<dbReference type="Proteomes" id="UP000828251">
    <property type="component" value="Unassembled WGS sequence"/>
</dbReference>
<gene>
    <name evidence="1" type="ORF">J1N35_024219</name>
</gene>
<keyword evidence="2" id="KW-1185">Reference proteome</keyword>
<name>A0A9D4A3W4_9ROSI</name>
<dbReference type="OrthoDB" id="995272at2759"/>
<sequence>MESVLVKPWPVQPDVQGIQQEFREIAKANLEPEEDKERSLEVASKFDILQRQRKERSKTAGNGDLLDYIVNHLGLCFQDSFLEKLKEQFSVKSPSLPSVFSVLEHLVYDKANNKVVKESFPGLQEELQKTDGEEVPSFLQSIVSKIEKDRGIETDFAYEAIQLLVFAAIKEMEDCPVKKLDLDRLKRWGATLNRGKEVGCEVGFANVLLRKNCFVYLAYTNVFG</sequence>
<protein>
    <submittedName>
        <fullName evidence="1">Uncharacterized protein</fullName>
    </submittedName>
</protein>
<dbReference type="PANTHER" id="PTHR35021:SF8">
    <property type="entry name" value="FIBER PROTEIN FB17"/>
    <property type="match status" value="1"/>
</dbReference>
<evidence type="ECO:0000313" key="2">
    <source>
        <dbReference type="Proteomes" id="UP000828251"/>
    </source>
</evidence>
<dbReference type="PANTHER" id="PTHR35021">
    <property type="match status" value="1"/>
</dbReference>
<dbReference type="EMBL" id="JAIQCV010000007">
    <property type="protein sequence ID" value="KAH1084458.1"/>
    <property type="molecule type" value="Genomic_DNA"/>
</dbReference>
<proteinExistence type="predicted"/>
<organism evidence="1 2">
    <name type="scientific">Gossypium stocksii</name>
    <dbReference type="NCBI Taxonomy" id="47602"/>
    <lineage>
        <taxon>Eukaryota</taxon>
        <taxon>Viridiplantae</taxon>
        <taxon>Streptophyta</taxon>
        <taxon>Embryophyta</taxon>
        <taxon>Tracheophyta</taxon>
        <taxon>Spermatophyta</taxon>
        <taxon>Magnoliopsida</taxon>
        <taxon>eudicotyledons</taxon>
        <taxon>Gunneridae</taxon>
        <taxon>Pentapetalae</taxon>
        <taxon>rosids</taxon>
        <taxon>malvids</taxon>
        <taxon>Malvales</taxon>
        <taxon>Malvaceae</taxon>
        <taxon>Malvoideae</taxon>
        <taxon>Gossypium</taxon>
    </lineage>
</organism>
<accession>A0A9D4A3W4</accession>
<reference evidence="1 2" key="1">
    <citation type="journal article" date="2021" name="Plant Biotechnol. J.">
        <title>Multi-omics assisted identification of the key and species-specific regulatory components of drought-tolerant mechanisms in Gossypium stocksii.</title>
        <authorList>
            <person name="Yu D."/>
            <person name="Ke L."/>
            <person name="Zhang D."/>
            <person name="Wu Y."/>
            <person name="Sun Y."/>
            <person name="Mei J."/>
            <person name="Sun J."/>
            <person name="Sun Y."/>
        </authorList>
    </citation>
    <scope>NUCLEOTIDE SEQUENCE [LARGE SCALE GENOMIC DNA]</scope>
    <source>
        <strain evidence="2">cv. E1</strain>
        <tissue evidence="1">Leaf</tissue>
    </source>
</reference>
<dbReference type="AlphaFoldDB" id="A0A9D4A3W4"/>
<evidence type="ECO:0000313" key="1">
    <source>
        <dbReference type="EMBL" id="KAH1084458.1"/>
    </source>
</evidence>